<protein>
    <recommendedName>
        <fullName evidence="3">PKD-like family protein</fullName>
    </recommendedName>
</protein>
<organism evidence="1 2">
    <name type="scientific">Pinibacter aurantiacus</name>
    <dbReference type="NCBI Taxonomy" id="2851599"/>
    <lineage>
        <taxon>Bacteria</taxon>
        <taxon>Pseudomonadati</taxon>
        <taxon>Bacteroidota</taxon>
        <taxon>Chitinophagia</taxon>
        <taxon>Chitinophagales</taxon>
        <taxon>Chitinophagaceae</taxon>
        <taxon>Pinibacter</taxon>
    </lineage>
</organism>
<dbReference type="Proteomes" id="UP000812270">
    <property type="component" value="Unassembled WGS sequence"/>
</dbReference>
<evidence type="ECO:0008006" key="3">
    <source>
        <dbReference type="Google" id="ProtNLM"/>
    </source>
</evidence>
<comment type="caution">
    <text evidence="1">The sequence shown here is derived from an EMBL/GenBank/DDBJ whole genome shotgun (WGS) entry which is preliminary data.</text>
</comment>
<dbReference type="EMBL" id="JAHSPG010000017">
    <property type="protein sequence ID" value="MBV4360174.1"/>
    <property type="molecule type" value="Genomic_DNA"/>
</dbReference>
<accession>A0A9E2SEC7</accession>
<keyword evidence="2" id="KW-1185">Reference proteome</keyword>
<gene>
    <name evidence="1" type="ORF">KTO63_23620</name>
</gene>
<dbReference type="AlphaFoldDB" id="A0A9E2SEC7"/>
<dbReference type="RefSeq" id="WP_217794440.1">
    <property type="nucleotide sequence ID" value="NZ_JAHSPG010000017.1"/>
</dbReference>
<dbReference type="Pfam" id="PF16407">
    <property type="entry name" value="PKD_2"/>
    <property type="match status" value="1"/>
</dbReference>
<sequence length="511" mass="56715">MYIYKKTYWLIAITMLTMLGACYKDKGNYSYQDINQISVTLDSSYVVVYGEKLSIKPILKLTMDTEATSYDTAKYSYEWSTLDGGALYASQRKILAKTHDLDAAVVIQPGANYTLYYRITDKKTGVQAQGTARLSVVTSIYEGFLALCEVNGKSRLDMASFNKGAYTIIPDVLGYTGSQLPTTAKPVGVTFFFQAAITNTSATKGIYISTEDGTNRIDPETFKWDLTMNIQTDMLSKVPSNFSADAFMPGSSCSYMHSPAGNLYYYLRTYQMYFSSIINIATGETDPFTASPFMAAAPTQADLYGTVLYDTKNKRFLRHVPGATTCSPMPTSMPLFDYKTGMDLTYMEWTPYNGGEVTAVLRNVEAGKSYLAKFTLSSSINQTYYAEITATDFDKAEKFAVSPDFSYLFYNVGGKVYEYDLGLKKSTLMIDQPKPVTLLKFQHFFSGAYTSGSTGKQILYNKLIVATHDGVSATSGGTIDFYNVPQVNGPLTLFQSLTGFGKVKDLTYRER</sequence>
<evidence type="ECO:0000313" key="2">
    <source>
        <dbReference type="Proteomes" id="UP000812270"/>
    </source>
</evidence>
<name>A0A9E2SEC7_9BACT</name>
<evidence type="ECO:0000313" key="1">
    <source>
        <dbReference type="EMBL" id="MBV4360174.1"/>
    </source>
</evidence>
<dbReference type="InterPro" id="IPR032183">
    <property type="entry name" value="PKD-like"/>
</dbReference>
<reference evidence="1" key="1">
    <citation type="submission" date="2021-06" db="EMBL/GenBank/DDBJ databases">
        <authorList>
            <person name="Huq M.A."/>
        </authorList>
    </citation>
    <scope>NUCLEOTIDE SEQUENCE</scope>
    <source>
        <strain evidence="1">MAH-26</strain>
    </source>
</reference>
<proteinExistence type="predicted"/>
<dbReference type="PROSITE" id="PS51257">
    <property type="entry name" value="PROKAR_LIPOPROTEIN"/>
    <property type="match status" value="1"/>
</dbReference>